<reference evidence="1 2" key="1">
    <citation type="submission" date="2010-10" db="EMBL/GenBank/DDBJ databases">
        <authorList>
            <person name="Chen C."/>
            <person name="Kittichotirat W."/>
            <person name="Asikainen S."/>
            <person name="Bumgarner R."/>
        </authorList>
    </citation>
    <scope>NUCLEOTIDE SEQUENCE [LARGE SCALE GENOMIC DNA]</scope>
    <source>
        <strain evidence="1 2">SC1083</strain>
    </source>
</reference>
<dbReference type="RefSeq" id="WP_005555659.1">
    <property type="nucleotide sequence ID" value="NZ_AEJM01000003.1"/>
</dbReference>
<gene>
    <name evidence="1" type="ORF">SC1083_0203</name>
</gene>
<comment type="caution">
    <text evidence="1">The sequence shown here is derived from an EMBL/GenBank/DDBJ whole genome shotgun (WGS) entry which is preliminary data.</text>
</comment>
<evidence type="ECO:0000313" key="2">
    <source>
        <dbReference type="Proteomes" id="UP000005508"/>
    </source>
</evidence>
<evidence type="ECO:0000313" key="1">
    <source>
        <dbReference type="EMBL" id="EGY35200.1"/>
    </source>
</evidence>
<protein>
    <submittedName>
        <fullName evidence="1">Uncharacterized protein</fullName>
    </submittedName>
</protein>
<organism evidence="1 2">
    <name type="scientific">Aggregatibacter actinomycetemcomitans serotype e str. SC1083</name>
    <dbReference type="NCBI Taxonomy" id="907488"/>
    <lineage>
        <taxon>Bacteria</taxon>
        <taxon>Pseudomonadati</taxon>
        <taxon>Pseudomonadota</taxon>
        <taxon>Gammaproteobacteria</taxon>
        <taxon>Pasteurellales</taxon>
        <taxon>Pasteurellaceae</taxon>
        <taxon>Aggregatibacter</taxon>
    </lineage>
</organism>
<proteinExistence type="predicted"/>
<dbReference type="PATRIC" id="fig|907488.3.peg.198"/>
<dbReference type="EMBL" id="AEJM01000003">
    <property type="protein sequence ID" value="EGY35200.1"/>
    <property type="molecule type" value="Genomic_DNA"/>
</dbReference>
<sequence length="77" mass="8748">MLTLSAQQIERLNALMTLGGFQSENELFNEMLANFEYQQQLRELRKSIHAGLNSGEFEEVKNIPAFFTSLKDSANHG</sequence>
<accession>G4A5W5</accession>
<dbReference type="AlphaFoldDB" id="G4A5W5"/>
<name>G4A5W5_AGGAC</name>
<dbReference type="Proteomes" id="UP000005508">
    <property type="component" value="Unassembled WGS sequence"/>
</dbReference>